<dbReference type="GO" id="GO:0004386">
    <property type="term" value="F:helicase activity"/>
    <property type="evidence" value="ECO:0007669"/>
    <property type="project" value="UniProtKB-KW"/>
</dbReference>
<dbReference type="InterPro" id="IPR001650">
    <property type="entry name" value="Helicase_C-like"/>
</dbReference>
<dbReference type="NCBIfam" id="TIGR00614">
    <property type="entry name" value="recQ_fam"/>
    <property type="match status" value="1"/>
</dbReference>
<dbReference type="Proteomes" id="UP001275436">
    <property type="component" value="Unassembled WGS sequence"/>
</dbReference>
<dbReference type="InterPro" id="IPR004589">
    <property type="entry name" value="DNA_helicase_ATP-dep_RecQ"/>
</dbReference>
<dbReference type="InterPro" id="IPR014001">
    <property type="entry name" value="Helicase_ATP-bd"/>
</dbReference>
<evidence type="ECO:0000313" key="8">
    <source>
        <dbReference type="Proteomes" id="UP001275436"/>
    </source>
</evidence>
<feature type="domain" description="Helicase C-terminal" evidence="6">
    <location>
        <begin position="223"/>
        <end position="371"/>
    </location>
</feature>
<evidence type="ECO:0000256" key="1">
    <source>
        <dbReference type="ARBA" id="ARBA00022741"/>
    </source>
</evidence>
<dbReference type="RefSeq" id="WP_317958186.1">
    <property type="nucleotide sequence ID" value="NZ_BSKO01000001.1"/>
</dbReference>
<keyword evidence="4" id="KW-0067">ATP-binding</keyword>
<dbReference type="InterPro" id="IPR027417">
    <property type="entry name" value="P-loop_NTPase"/>
</dbReference>
<comment type="caution">
    <text evidence="7">The sequence shown here is derived from an EMBL/GenBank/DDBJ whole genome shotgun (WGS) entry which is preliminary data.</text>
</comment>
<dbReference type="SMART" id="SM00487">
    <property type="entry name" value="DEXDc"/>
    <property type="match status" value="1"/>
</dbReference>
<keyword evidence="2" id="KW-0378">Hydrolase</keyword>
<evidence type="ECO:0000313" key="7">
    <source>
        <dbReference type="EMBL" id="GLO66469.1"/>
    </source>
</evidence>
<dbReference type="Gene3D" id="3.40.50.300">
    <property type="entry name" value="P-loop containing nucleotide triphosphate hydrolases"/>
    <property type="match status" value="2"/>
</dbReference>
<dbReference type="SUPFAM" id="SSF52540">
    <property type="entry name" value="P-loop containing nucleoside triphosphate hydrolases"/>
    <property type="match status" value="1"/>
</dbReference>
<dbReference type="Pfam" id="PF00271">
    <property type="entry name" value="Helicase_C"/>
    <property type="match status" value="1"/>
</dbReference>
<dbReference type="PROSITE" id="PS51194">
    <property type="entry name" value="HELICASE_CTER"/>
    <property type="match status" value="1"/>
</dbReference>
<gene>
    <name evidence="7" type="primary">recS</name>
    <name evidence="7" type="ORF">MACH08_22530</name>
</gene>
<proteinExistence type="predicted"/>
<dbReference type="PROSITE" id="PS51192">
    <property type="entry name" value="HELICASE_ATP_BIND_1"/>
    <property type="match status" value="1"/>
</dbReference>
<evidence type="ECO:0000259" key="5">
    <source>
        <dbReference type="PROSITE" id="PS51192"/>
    </source>
</evidence>
<dbReference type="PANTHER" id="PTHR13710:SF84">
    <property type="entry name" value="ATP-DEPENDENT DNA HELICASE RECS-RELATED"/>
    <property type="match status" value="1"/>
</dbReference>
<dbReference type="Pfam" id="PF00270">
    <property type="entry name" value="DEAD"/>
    <property type="match status" value="1"/>
</dbReference>
<reference evidence="7 8" key="1">
    <citation type="submission" date="2023-02" db="EMBL/GenBank/DDBJ databases">
        <title>Oceanobacillus kimchii IFOP_LL358 isolated form Alexandrium catenella lab strain.</title>
        <authorList>
            <person name="Gajardo G."/>
            <person name="Ueki S."/>
            <person name="Maruyama F."/>
        </authorList>
    </citation>
    <scope>NUCLEOTIDE SEQUENCE [LARGE SCALE GENOMIC DNA]</scope>
    <source>
        <strain evidence="7 8">IFOP_LL358</strain>
    </source>
</reference>
<keyword evidence="3 7" id="KW-0347">Helicase</keyword>
<accession>A0ABQ5TLK4</accession>
<evidence type="ECO:0000256" key="4">
    <source>
        <dbReference type="ARBA" id="ARBA00022840"/>
    </source>
</evidence>
<keyword evidence="8" id="KW-1185">Reference proteome</keyword>
<evidence type="ECO:0000256" key="2">
    <source>
        <dbReference type="ARBA" id="ARBA00022801"/>
    </source>
</evidence>
<evidence type="ECO:0000256" key="3">
    <source>
        <dbReference type="ARBA" id="ARBA00022806"/>
    </source>
</evidence>
<dbReference type="PANTHER" id="PTHR13710">
    <property type="entry name" value="DNA HELICASE RECQ FAMILY MEMBER"/>
    <property type="match status" value="1"/>
</dbReference>
<name>A0ABQ5TLK4_9BACI</name>
<protein>
    <submittedName>
        <fullName evidence="7">ATP-dependent DNA helicase RecS</fullName>
    </submittedName>
</protein>
<organism evidence="7 8">
    <name type="scientific">Oceanobacillus kimchii</name>
    <dbReference type="NCBI Taxonomy" id="746691"/>
    <lineage>
        <taxon>Bacteria</taxon>
        <taxon>Bacillati</taxon>
        <taxon>Bacillota</taxon>
        <taxon>Bacilli</taxon>
        <taxon>Bacillales</taxon>
        <taxon>Bacillaceae</taxon>
        <taxon>Oceanobacillus</taxon>
    </lineage>
</organism>
<keyword evidence="1" id="KW-0547">Nucleotide-binding</keyword>
<dbReference type="EMBL" id="BSKO01000001">
    <property type="protein sequence ID" value="GLO66469.1"/>
    <property type="molecule type" value="Genomic_DNA"/>
</dbReference>
<dbReference type="SMART" id="SM00490">
    <property type="entry name" value="HELICc"/>
    <property type="match status" value="1"/>
</dbReference>
<dbReference type="InterPro" id="IPR011545">
    <property type="entry name" value="DEAD/DEAH_box_helicase_dom"/>
</dbReference>
<sequence length="517" mass="60346">MIESKFNLQEALKYYFQYDSFRQGQEEIITDVMNGNDVLGVLPTGSGKSICYQLPAILQNGVTIVVSPLISLMIDQVKELKAKGIKDAIALNSFLSREERHNVLNNLGNYRLIYLSPEWAQNSIFIDKLQQINVTLFVIDEAHCISQWGHEFRPDYLKLHDIIAKLENPTILALSATATPDVQDDIINSLNRTRITKHIFPMDRDNIAFCIEKIESMNEKKDRIQEIIQQYHVPTLIYFTSRYLAEETSRWLSSTIQNRNIAYYHGGMEATDRIHIQQQFMNNQLDVICCTSAFGMGINKPDIRLVIHYHLPSQIESYIQEVGRAGRDGKESVSVILYASGDWALPRQIIQQELPTKEDVYRIVDWLQGLSNQGHHTIIDEEVISHLQISEVQWRFIRSQIEKHDMIVENQLITEDVNIEMIKKEISNYIEERVTYKEKKLAEMINWVNSDQCYRQKLYMPFQDSYRPSVGQCCSNCYFQWSEWLPETTENRTTEFLSWESKLQSIFHITEVEHETR</sequence>
<evidence type="ECO:0000259" key="6">
    <source>
        <dbReference type="PROSITE" id="PS51194"/>
    </source>
</evidence>
<feature type="domain" description="Helicase ATP-binding" evidence="5">
    <location>
        <begin position="29"/>
        <end position="196"/>
    </location>
</feature>
<dbReference type="CDD" id="cd17920">
    <property type="entry name" value="DEXHc_RecQ"/>
    <property type="match status" value="1"/>
</dbReference>